<sequence>MASQDHTALFLSERWGKVPRRWRLAGVRPERRTRRLLGLGDGYGHSTRNGDFRGGLGHSVNLLERGRWLARVGKMAVVRVRVRCAATAAAFAVVVHIREGERGS</sequence>
<dbReference type="AlphaFoldDB" id="A0A0A9CWZ9"/>
<accession>A0A0A9CWZ9</accession>
<reference evidence="1" key="2">
    <citation type="journal article" date="2015" name="Data Brief">
        <title>Shoot transcriptome of the giant reed, Arundo donax.</title>
        <authorList>
            <person name="Barrero R.A."/>
            <person name="Guerrero F.D."/>
            <person name="Moolhuijzen P."/>
            <person name="Goolsby J.A."/>
            <person name="Tidwell J."/>
            <person name="Bellgard S.E."/>
            <person name="Bellgard M.I."/>
        </authorList>
    </citation>
    <scope>NUCLEOTIDE SEQUENCE</scope>
    <source>
        <tissue evidence="1">Shoot tissue taken approximately 20 cm above the soil surface</tissue>
    </source>
</reference>
<organism evidence="1">
    <name type="scientific">Arundo donax</name>
    <name type="common">Giant reed</name>
    <name type="synonym">Donax arundinaceus</name>
    <dbReference type="NCBI Taxonomy" id="35708"/>
    <lineage>
        <taxon>Eukaryota</taxon>
        <taxon>Viridiplantae</taxon>
        <taxon>Streptophyta</taxon>
        <taxon>Embryophyta</taxon>
        <taxon>Tracheophyta</taxon>
        <taxon>Spermatophyta</taxon>
        <taxon>Magnoliopsida</taxon>
        <taxon>Liliopsida</taxon>
        <taxon>Poales</taxon>
        <taxon>Poaceae</taxon>
        <taxon>PACMAD clade</taxon>
        <taxon>Arundinoideae</taxon>
        <taxon>Arundineae</taxon>
        <taxon>Arundo</taxon>
    </lineage>
</organism>
<dbReference type="EMBL" id="GBRH01217026">
    <property type="protein sequence ID" value="JAD80869.1"/>
    <property type="molecule type" value="Transcribed_RNA"/>
</dbReference>
<protein>
    <submittedName>
        <fullName evidence="1">Uncharacterized protein</fullName>
    </submittedName>
</protein>
<reference evidence="1" key="1">
    <citation type="submission" date="2014-09" db="EMBL/GenBank/DDBJ databases">
        <authorList>
            <person name="Magalhaes I.L.F."/>
            <person name="Oliveira U."/>
            <person name="Santos F.R."/>
            <person name="Vidigal T.H.D.A."/>
            <person name="Brescovit A.D."/>
            <person name="Santos A.J."/>
        </authorList>
    </citation>
    <scope>NUCLEOTIDE SEQUENCE</scope>
    <source>
        <tissue evidence="1">Shoot tissue taken approximately 20 cm above the soil surface</tissue>
    </source>
</reference>
<evidence type="ECO:0000313" key="1">
    <source>
        <dbReference type="EMBL" id="JAD80869.1"/>
    </source>
</evidence>
<name>A0A0A9CWZ9_ARUDO</name>
<proteinExistence type="predicted"/>